<feature type="transmembrane region" description="Helical" evidence="7">
    <location>
        <begin position="310"/>
        <end position="332"/>
    </location>
</feature>
<evidence type="ECO:0000256" key="6">
    <source>
        <dbReference type="ARBA" id="ARBA00023136"/>
    </source>
</evidence>
<dbReference type="Proteomes" id="UP000001568">
    <property type="component" value="Chromosome 7"/>
</dbReference>
<dbReference type="GO" id="GO:0005886">
    <property type="term" value="C:plasma membrane"/>
    <property type="evidence" value="ECO:0007669"/>
    <property type="project" value="UniProtKB-SubCell"/>
</dbReference>
<dbReference type="KEGG" id="olu:OSTLU_32841"/>
<keyword evidence="6 7" id="KW-0472">Membrane</keyword>
<dbReference type="PANTHER" id="PTHR30106">
    <property type="entry name" value="INNER MEMBRANE PROTEIN YEIH-RELATED"/>
    <property type="match status" value="1"/>
</dbReference>
<feature type="transmembrane region" description="Helical" evidence="7">
    <location>
        <begin position="270"/>
        <end position="289"/>
    </location>
</feature>
<dbReference type="PANTHER" id="PTHR30106:SF2">
    <property type="entry name" value="UPF0324 INNER MEMBRANE PROTEIN YEIH"/>
    <property type="match status" value="1"/>
</dbReference>
<dbReference type="Gramene" id="ABO97318">
    <property type="protein sequence ID" value="ABO97318"/>
    <property type="gene ID" value="OSTLU_32841"/>
</dbReference>
<evidence type="ECO:0000256" key="1">
    <source>
        <dbReference type="ARBA" id="ARBA00004651"/>
    </source>
</evidence>
<feature type="transmembrane region" description="Helical" evidence="7">
    <location>
        <begin position="166"/>
        <end position="187"/>
    </location>
</feature>
<sequence>MATKAAGVALALATCALATATSGAIGRVANRDGASPAPAAPLAIAGGALLRRRFRTREAAFARIFEPGARACADRGLKLGIAALGAKLSLREIGETATAAAPAIAATVTTGLAATPALRRAASERFGPASGLTRKVGALLAAGTSVCGVTAIGGLAPAIGASQREIGVAVANVAAYGTLGMLAYPWAAKRLFPEGGVPAGVFLGLSVHDTAQVVGAGMTFRDAFEDEMAFKAATVTKLTRNLTLALAIPYLAYAFRSADAGAGAAAKRPALVPGFLIAFVAMAALRSLGDATESVRDDARWKRFHKATGDFASNVVLPTSMAAVGLCMSASALSGVGVAPFVVGACAATSVGVVAACSVKALDAAGAFRGIGAS</sequence>
<feature type="transmembrane region" description="Helical" evidence="7">
    <location>
        <begin position="138"/>
        <end position="159"/>
    </location>
</feature>
<feature type="transmembrane region" description="Helical" evidence="7">
    <location>
        <begin position="97"/>
        <end position="118"/>
    </location>
</feature>
<evidence type="ECO:0000313" key="10">
    <source>
        <dbReference type="Proteomes" id="UP000001568"/>
    </source>
</evidence>
<dbReference type="OrthoDB" id="2134320at2759"/>
<comment type="subcellular location">
    <subcellularLocation>
        <location evidence="1">Cell membrane</location>
        <topology evidence="1">Multi-pass membrane protein</topology>
    </subcellularLocation>
</comment>
<dbReference type="EMBL" id="CP000587">
    <property type="protein sequence ID" value="ABO97318.1"/>
    <property type="molecule type" value="Genomic_DNA"/>
</dbReference>
<evidence type="ECO:0000256" key="8">
    <source>
        <dbReference type="SAM" id="SignalP"/>
    </source>
</evidence>
<keyword evidence="5 7" id="KW-1133">Transmembrane helix</keyword>
<dbReference type="eggNOG" id="ENOG502RXXQ">
    <property type="taxonomic scope" value="Eukaryota"/>
</dbReference>
<dbReference type="GeneID" id="5002707"/>
<dbReference type="AlphaFoldDB" id="A4S0R8"/>
<proteinExistence type="inferred from homology"/>
<evidence type="ECO:0000256" key="5">
    <source>
        <dbReference type="ARBA" id="ARBA00022989"/>
    </source>
</evidence>
<evidence type="ECO:0000256" key="7">
    <source>
        <dbReference type="SAM" id="Phobius"/>
    </source>
</evidence>
<dbReference type="Pfam" id="PF03601">
    <property type="entry name" value="Cons_hypoth698"/>
    <property type="match status" value="1"/>
</dbReference>
<feature type="chain" id="PRO_5002671835" evidence="8">
    <location>
        <begin position="19"/>
        <end position="374"/>
    </location>
</feature>
<keyword evidence="3" id="KW-1003">Cell membrane</keyword>
<dbReference type="RefSeq" id="XP_001419025.1">
    <property type="nucleotide sequence ID" value="XM_001418988.1"/>
</dbReference>
<comment type="similarity">
    <text evidence="2">Belongs to the UPF0324 family.</text>
</comment>
<dbReference type="HOGENOM" id="CLU_033541_0_1_1"/>
<feature type="transmembrane region" description="Helical" evidence="7">
    <location>
        <begin position="338"/>
        <end position="359"/>
    </location>
</feature>
<evidence type="ECO:0000256" key="2">
    <source>
        <dbReference type="ARBA" id="ARBA00007977"/>
    </source>
</evidence>
<organism evidence="9 10">
    <name type="scientific">Ostreococcus lucimarinus (strain CCE9901)</name>
    <dbReference type="NCBI Taxonomy" id="436017"/>
    <lineage>
        <taxon>Eukaryota</taxon>
        <taxon>Viridiplantae</taxon>
        <taxon>Chlorophyta</taxon>
        <taxon>Mamiellophyceae</taxon>
        <taxon>Mamiellales</taxon>
        <taxon>Bathycoccaceae</taxon>
        <taxon>Ostreococcus</taxon>
    </lineage>
</organism>
<feature type="transmembrane region" description="Helical" evidence="7">
    <location>
        <begin position="241"/>
        <end position="258"/>
    </location>
</feature>
<evidence type="ECO:0000313" key="9">
    <source>
        <dbReference type="EMBL" id="ABO97318.1"/>
    </source>
</evidence>
<reference evidence="9 10" key="1">
    <citation type="journal article" date="2007" name="Proc. Natl. Acad. Sci. U.S.A.">
        <title>The tiny eukaryote Ostreococcus provides genomic insights into the paradox of plankton speciation.</title>
        <authorList>
            <person name="Palenik B."/>
            <person name="Grimwood J."/>
            <person name="Aerts A."/>
            <person name="Rouze P."/>
            <person name="Salamov A."/>
            <person name="Putnam N."/>
            <person name="Dupont C."/>
            <person name="Jorgensen R."/>
            <person name="Derelle E."/>
            <person name="Rombauts S."/>
            <person name="Zhou K."/>
            <person name="Otillar R."/>
            <person name="Merchant S.S."/>
            <person name="Podell S."/>
            <person name="Gaasterland T."/>
            <person name="Napoli C."/>
            <person name="Gendler K."/>
            <person name="Manuell A."/>
            <person name="Tai V."/>
            <person name="Vallon O."/>
            <person name="Piganeau G."/>
            <person name="Jancek S."/>
            <person name="Heijde M."/>
            <person name="Jabbari K."/>
            <person name="Bowler C."/>
            <person name="Lohr M."/>
            <person name="Robbens S."/>
            <person name="Werner G."/>
            <person name="Dubchak I."/>
            <person name="Pazour G.J."/>
            <person name="Ren Q."/>
            <person name="Paulsen I."/>
            <person name="Delwiche C."/>
            <person name="Schmutz J."/>
            <person name="Rokhsar D."/>
            <person name="Van de Peer Y."/>
            <person name="Moreau H."/>
            <person name="Grigoriev I.V."/>
        </authorList>
    </citation>
    <scope>NUCLEOTIDE SEQUENCE [LARGE SCALE GENOMIC DNA]</scope>
    <source>
        <strain evidence="9 10">CCE9901</strain>
    </source>
</reference>
<protein>
    <submittedName>
        <fullName evidence="9">Uncharacterized protein</fullName>
    </submittedName>
</protein>
<keyword evidence="10" id="KW-1185">Reference proteome</keyword>
<feature type="signal peptide" evidence="8">
    <location>
        <begin position="1"/>
        <end position="18"/>
    </location>
</feature>
<accession>A4S0R8</accession>
<gene>
    <name evidence="9" type="ORF">OSTLU_32841</name>
</gene>
<keyword evidence="4 7" id="KW-0812">Transmembrane</keyword>
<keyword evidence="8" id="KW-0732">Signal</keyword>
<dbReference type="InterPro" id="IPR018383">
    <property type="entry name" value="UPF0324_pro"/>
</dbReference>
<name>A4S0R8_OSTLU</name>
<evidence type="ECO:0000256" key="4">
    <source>
        <dbReference type="ARBA" id="ARBA00022692"/>
    </source>
</evidence>
<dbReference type="OMA" id="PQTRENE"/>
<evidence type="ECO:0000256" key="3">
    <source>
        <dbReference type="ARBA" id="ARBA00022475"/>
    </source>
</evidence>